<dbReference type="AlphaFoldDB" id="A0A8J7LBE6"/>
<dbReference type="GO" id="GO:0019898">
    <property type="term" value="C:extrinsic component of membrane"/>
    <property type="evidence" value="ECO:0007669"/>
    <property type="project" value="InterPro"/>
</dbReference>
<proteinExistence type="predicted"/>
<dbReference type="GO" id="GO:0009654">
    <property type="term" value="C:photosystem II oxygen evolving complex"/>
    <property type="evidence" value="ECO:0007669"/>
    <property type="project" value="InterPro"/>
</dbReference>
<comment type="caution">
    <text evidence="5">The sequence shown here is derived from an EMBL/GenBank/DDBJ whole genome shotgun (WGS) entry which is preliminary data.</text>
</comment>
<gene>
    <name evidence="5" type="primary">psbQ</name>
    <name evidence="5" type="ORF">I8748_24195</name>
</gene>
<organism evidence="5 6">
    <name type="scientific">Amazonocrinis nigriterrae CENA67</name>
    <dbReference type="NCBI Taxonomy" id="2794033"/>
    <lineage>
        <taxon>Bacteria</taxon>
        <taxon>Bacillati</taxon>
        <taxon>Cyanobacteriota</taxon>
        <taxon>Cyanophyceae</taxon>
        <taxon>Nostocales</taxon>
        <taxon>Nostocaceae</taxon>
        <taxon>Amazonocrinis</taxon>
        <taxon>Amazonocrinis nigriterrae</taxon>
    </lineage>
</organism>
<feature type="signal peptide" evidence="4">
    <location>
        <begin position="1"/>
        <end position="28"/>
    </location>
</feature>
<dbReference type="NCBIfam" id="TIGR03042">
    <property type="entry name" value="PS_II_psbQ_bact"/>
    <property type="match status" value="1"/>
</dbReference>
<keyword evidence="2" id="KW-0793">Thylakoid</keyword>
<dbReference type="Pfam" id="PF05757">
    <property type="entry name" value="PsbQ"/>
    <property type="match status" value="1"/>
</dbReference>
<reference evidence="5 6" key="1">
    <citation type="journal article" date="2021" name="Int. J. Syst. Evol. Microbiol.">
        <title>Amazonocrinis nigriterrae gen. nov., sp. nov., Atlanticothrix silvestris gen. nov., sp. nov. and Dendronalium phyllosphericum gen. nov., sp. nov., nostocacean cyanobacteria from Brazilian environments.</title>
        <authorList>
            <person name="Alvarenga D.O."/>
            <person name="Andreote A.P.D."/>
            <person name="Branco L.H.Z."/>
            <person name="Delbaje E."/>
            <person name="Cruz R.B."/>
            <person name="Varani A.M."/>
            <person name="Fiore M.F."/>
        </authorList>
    </citation>
    <scope>NUCLEOTIDE SEQUENCE [LARGE SCALE GENOMIC DNA]</scope>
    <source>
        <strain evidence="5 6">CENA67</strain>
    </source>
</reference>
<dbReference type="GO" id="GO:0005509">
    <property type="term" value="F:calcium ion binding"/>
    <property type="evidence" value="ECO:0007669"/>
    <property type="project" value="InterPro"/>
</dbReference>
<dbReference type="InterPro" id="IPR008797">
    <property type="entry name" value="PSII_PsbQ"/>
</dbReference>
<evidence type="ECO:0000256" key="1">
    <source>
        <dbReference type="ARBA" id="ARBA00004370"/>
    </source>
</evidence>
<evidence type="ECO:0000256" key="2">
    <source>
        <dbReference type="ARBA" id="ARBA00023078"/>
    </source>
</evidence>
<dbReference type="RefSeq" id="WP_198127051.1">
    <property type="nucleotide sequence ID" value="NZ_JAECZC010000057.1"/>
</dbReference>
<keyword evidence="4" id="KW-0732">Signal</keyword>
<dbReference type="InterPro" id="IPR017487">
    <property type="entry name" value="PSII_PsbQ_cyanobac"/>
</dbReference>
<evidence type="ECO:0000256" key="3">
    <source>
        <dbReference type="ARBA" id="ARBA00023136"/>
    </source>
</evidence>
<evidence type="ECO:0000256" key="4">
    <source>
        <dbReference type="SAM" id="SignalP"/>
    </source>
</evidence>
<protein>
    <submittedName>
        <fullName evidence="5">Photosystem II protein PsbQ</fullName>
    </submittedName>
</protein>
<evidence type="ECO:0000313" key="5">
    <source>
        <dbReference type="EMBL" id="MBH8565246.1"/>
    </source>
</evidence>
<dbReference type="Proteomes" id="UP000632766">
    <property type="component" value="Unassembled WGS sequence"/>
</dbReference>
<accession>A0A8J7LBE6</accession>
<keyword evidence="6" id="KW-1185">Reference proteome</keyword>
<keyword evidence="3" id="KW-0472">Membrane</keyword>
<dbReference type="Gene3D" id="1.20.120.290">
    <property type="entry name" value="Oxygen-evolving enhancer protein 3 (PsbQ), four-helix up-down bundle"/>
    <property type="match status" value="1"/>
</dbReference>
<dbReference type="InterPro" id="IPR023222">
    <property type="entry name" value="PsbQ-like_dom_sf"/>
</dbReference>
<dbReference type="EMBL" id="JAECZC010000057">
    <property type="protein sequence ID" value="MBH8565246.1"/>
    <property type="molecule type" value="Genomic_DNA"/>
</dbReference>
<dbReference type="GO" id="GO:0015979">
    <property type="term" value="P:photosynthesis"/>
    <property type="evidence" value="ECO:0007669"/>
    <property type="project" value="InterPro"/>
</dbReference>
<name>A0A8J7LBE6_9NOST</name>
<evidence type="ECO:0000313" key="6">
    <source>
        <dbReference type="Proteomes" id="UP000632766"/>
    </source>
</evidence>
<feature type="chain" id="PRO_5035248282" evidence="4">
    <location>
        <begin position="29"/>
        <end position="156"/>
    </location>
</feature>
<comment type="subcellular location">
    <subcellularLocation>
        <location evidence="1">Membrane</location>
    </subcellularLocation>
</comment>
<dbReference type="SUPFAM" id="SSF101112">
    <property type="entry name" value="Oxygen-evolving enhancer protein 3"/>
    <property type="match status" value="1"/>
</dbReference>
<sequence>MARQRSIFSLILVLLATFLISCGGPNIAAPPPTYTTAQLQKIQTYVPEIKAVRDRADELRDLIEKKDWVFVGNFIHGPITEAKLSMSYITPNLLPKVQPQARQITKDFFSHLIKIDQAAKDSDSLVALNNYQAVFDDIDKFLELVPDTSAPSGEAS</sequence>
<dbReference type="PROSITE" id="PS51257">
    <property type="entry name" value="PROKAR_LIPOPROTEIN"/>
    <property type="match status" value="1"/>
</dbReference>